<evidence type="ECO:0000256" key="1">
    <source>
        <dbReference type="SAM" id="Phobius"/>
    </source>
</evidence>
<name>A0A0H5RE69_9EUKA</name>
<protein>
    <submittedName>
        <fullName evidence="2">Uncharacterized protein</fullName>
    </submittedName>
</protein>
<keyword evidence="1" id="KW-0812">Transmembrane</keyword>
<dbReference type="AlphaFoldDB" id="A0A0H5RE69"/>
<sequence length="452" mass="48762">NIIYSNQRSPFSRLTAGCRSAFGRLMRRSEFLALFVVLMSPLVSESATTTGNEWPGDIKLAITNQEDYVWSVRLYITNNDARAASGFLLKLRLKNPENGALELKSETNVDIDSSGANIGTWSLRAHQPFGLSGNGAVYSGSSFKIVFNGPLYGHCIGIDLLQPDVTLFAPECSESSCPATCGDGACNSGETCATCPIDCLRSSSELKCAGACGDGLCSHGESDQTCPEDCQAVVCKAPFQFIFGWNLNTTLLAAGVLMAILFGLISGLCFKYKIERQQLLAEETDKNHQATLRRIPAPSEYDESVHDLEAAKESSVVKPAPPENIYAEYDEEVAHQHIPIASKANIFYERPWINPDVASSSDFTTRSVSAASPSVASIRSDAELSLALAYSQAEPRVPGYLQDMAQLSPAGVEDGLRKRLRLDSQSLQDAPIMVTPVAPSSDGHTMLANQPT</sequence>
<reference evidence="2" key="1">
    <citation type="submission" date="2015-04" db="EMBL/GenBank/DDBJ databases">
        <title>The genome sequence of the plant pathogenic Rhizarian Plasmodiophora brassicae reveals insights in its biotrophic life cycle and the origin of chitin synthesis.</title>
        <authorList>
            <person name="Schwelm A."/>
            <person name="Fogelqvist J."/>
            <person name="Knaust A."/>
            <person name="Julke S."/>
            <person name="Lilja T."/>
            <person name="Dhandapani V."/>
            <person name="Bonilla-Rosso G."/>
            <person name="Karlsson M."/>
            <person name="Shevchenko A."/>
            <person name="Choi S.R."/>
            <person name="Kim H.G."/>
            <person name="Park J.Y."/>
            <person name="Lim Y.P."/>
            <person name="Ludwig-Muller J."/>
            <person name="Dixelius C."/>
        </authorList>
    </citation>
    <scope>NUCLEOTIDE SEQUENCE</scope>
    <source>
        <tissue evidence="2">Potato root galls</tissue>
    </source>
</reference>
<dbReference type="EMBL" id="HACM01011619">
    <property type="protein sequence ID" value="CRZ12061.1"/>
    <property type="molecule type" value="Transcribed_RNA"/>
</dbReference>
<organism evidence="2">
    <name type="scientific">Spongospora subterranea</name>
    <dbReference type="NCBI Taxonomy" id="70186"/>
    <lineage>
        <taxon>Eukaryota</taxon>
        <taxon>Sar</taxon>
        <taxon>Rhizaria</taxon>
        <taxon>Endomyxa</taxon>
        <taxon>Phytomyxea</taxon>
        <taxon>Plasmodiophorida</taxon>
        <taxon>Plasmodiophoridae</taxon>
        <taxon>Spongospora</taxon>
    </lineage>
</organism>
<accession>A0A0H5RE69</accession>
<feature type="non-terminal residue" evidence="2">
    <location>
        <position position="1"/>
    </location>
</feature>
<keyword evidence="1" id="KW-0472">Membrane</keyword>
<proteinExistence type="predicted"/>
<feature type="transmembrane region" description="Helical" evidence="1">
    <location>
        <begin position="251"/>
        <end position="270"/>
    </location>
</feature>
<evidence type="ECO:0000313" key="2">
    <source>
        <dbReference type="EMBL" id="CRZ12061.1"/>
    </source>
</evidence>
<keyword evidence="1" id="KW-1133">Transmembrane helix</keyword>